<keyword evidence="3 6" id="KW-0347">Helicase</keyword>
<dbReference type="Gene3D" id="3.40.50.300">
    <property type="entry name" value="P-loop containing nucleotide triphosphate hydrolases"/>
    <property type="match status" value="2"/>
</dbReference>
<dbReference type="PROSITE" id="PS00039">
    <property type="entry name" value="DEAD_ATP_HELICASE"/>
    <property type="match status" value="1"/>
</dbReference>
<keyword evidence="2 6" id="KW-0378">Hydrolase</keyword>
<dbReference type="PROSITE" id="PS51194">
    <property type="entry name" value="HELICASE_CTER"/>
    <property type="match status" value="1"/>
</dbReference>
<dbReference type="SUPFAM" id="SSF52540">
    <property type="entry name" value="P-loop containing nucleoside triphosphate hydrolases"/>
    <property type="match status" value="2"/>
</dbReference>
<evidence type="ECO:0000256" key="5">
    <source>
        <dbReference type="ARBA" id="ARBA00022884"/>
    </source>
</evidence>
<dbReference type="PROSITE" id="PS51192">
    <property type="entry name" value="HELICASE_ATP_BIND_1"/>
    <property type="match status" value="1"/>
</dbReference>
<feature type="domain" description="Helicase ATP-binding" evidence="9">
    <location>
        <begin position="248"/>
        <end position="476"/>
    </location>
</feature>
<keyword evidence="4 6" id="KW-0067">ATP-binding</keyword>
<evidence type="ECO:0000259" key="10">
    <source>
        <dbReference type="PROSITE" id="PS51194"/>
    </source>
</evidence>
<dbReference type="CDD" id="cd17956">
    <property type="entry name" value="DEADc_DDX51"/>
    <property type="match status" value="1"/>
</dbReference>
<dbReference type="SMART" id="SM00487">
    <property type="entry name" value="DEXDc"/>
    <property type="match status" value="1"/>
</dbReference>
<keyword evidence="5 7" id="KW-0694">RNA-binding</keyword>
<keyword evidence="1 6" id="KW-0547">Nucleotide-binding</keyword>
<dbReference type="GO" id="GO:0005524">
    <property type="term" value="F:ATP binding"/>
    <property type="evidence" value="ECO:0007669"/>
    <property type="project" value="UniProtKB-UniRule"/>
</dbReference>
<reference evidence="11" key="1">
    <citation type="submission" date="2019-10" db="EMBL/GenBank/DDBJ databases">
        <authorList>
            <consortium name="DOE Joint Genome Institute"/>
            <person name="Kuo A."/>
            <person name="Miyauchi S."/>
            <person name="Kiss E."/>
            <person name="Drula E."/>
            <person name="Kohler A."/>
            <person name="Sanchez-Garcia M."/>
            <person name="Andreopoulos B."/>
            <person name="Barry K.W."/>
            <person name="Bonito G."/>
            <person name="Buee M."/>
            <person name="Carver A."/>
            <person name="Chen C."/>
            <person name="Cichocki N."/>
            <person name="Clum A."/>
            <person name="Culley D."/>
            <person name="Crous P.W."/>
            <person name="Fauchery L."/>
            <person name="Girlanda M."/>
            <person name="Hayes R."/>
            <person name="Keri Z."/>
            <person name="LaButti K."/>
            <person name="Lipzen A."/>
            <person name="Lombard V."/>
            <person name="Magnuson J."/>
            <person name="Maillard F."/>
            <person name="Morin E."/>
            <person name="Murat C."/>
            <person name="Nolan M."/>
            <person name="Ohm R."/>
            <person name="Pangilinan J."/>
            <person name="Pereira M."/>
            <person name="Perotto S."/>
            <person name="Peter M."/>
            <person name="Riley R."/>
            <person name="Sitrit Y."/>
            <person name="Stielow B."/>
            <person name="Szollosi G."/>
            <person name="Zifcakova L."/>
            <person name="Stursova M."/>
            <person name="Spatafora J.W."/>
            <person name="Tedersoo L."/>
            <person name="Vaario L.-M."/>
            <person name="Yamada A."/>
            <person name="Yan M."/>
            <person name="Wang P."/>
            <person name="Xu J."/>
            <person name="Bruns T."/>
            <person name="Baldrian P."/>
            <person name="Vilgalys R."/>
            <person name="Henrissat B."/>
            <person name="Grigoriev I.V."/>
            <person name="Hibbett D."/>
            <person name="Nagy L.G."/>
            <person name="Martin F.M."/>
        </authorList>
    </citation>
    <scope>NUCLEOTIDE SEQUENCE</scope>
    <source>
        <strain evidence="11">Prilba</strain>
    </source>
</reference>
<dbReference type="GO" id="GO:0016787">
    <property type="term" value="F:hydrolase activity"/>
    <property type="evidence" value="ECO:0007669"/>
    <property type="project" value="UniProtKB-KW"/>
</dbReference>
<dbReference type="InterPro" id="IPR000629">
    <property type="entry name" value="RNA-helicase_DEAD-box_CS"/>
</dbReference>
<feature type="compositionally biased region" description="Low complexity" evidence="8">
    <location>
        <begin position="124"/>
        <end position="137"/>
    </location>
</feature>
<evidence type="ECO:0000256" key="7">
    <source>
        <dbReference type="RuleBase" id="RU365068"/>
    </source>
</evidence>
<dbReference type="InterPro" id="IPR001650">
    <property type="entry name" value="Helicase_C-like"/>
</dbReference>
<accession>A0A9P5N4J7</accession>
<evidence type="ECO:0000256" key="4">
    <source>
        <dbReference type="ARBA" id="ARBA00022840"/>
    </source>
</evidence>
<feature type="domain" description="Helicase C-terminal" evidence="10">
    <location>
        <begin position="502"/>
        <end position="657"/>
    </location>
</feature>
<protein>
    <recommendedName>
        <fullName evidence="7">ATP-dependent RNA helicase</fullName>
        <ecNumber evidence="7">3.6.4.13</ecNumber>
    </recommendedName>
</protein>
<gene>
    <name evidence="11" type="ORF">DFH94DRAFT_688552</name>
</gene>
<comment type="function">
    <text evidence="7">RNA helicase.</text>
</comment>
<sequence length="678" mass="74305">MRRSYHVEDTQRISSPKDEEAGIDGDEDGSIEDEGSNLSIGKRSLAHALVKVSTIVILDELLLLSTMRRITRFKTPSRPSSMTAQSYVSPTGCVLTPRTIVCVMDNENITEFCAPDVLHTQNDSSSPVQSSPVSSSSELPADEPQSLLDLQPLSPTPPSSLHRFPLPSRPHVPEKAELASHGLDRALASTQLVDPLLSTPLSPDEGGDNFTQGRSGGNPVLRCTNISPDYATVLPLLLPSECQKRSLYLPYDPPSDICVSAPTGSGKTLAFVLPIVEILSPRAVVRLRALVVLPTRDLVIQVRETFEAIAKGRGLKIASVTGQHAFSHEHSQLVEKTPSLQGGSSKVDILICTPGRLMDHLNGTPNFSLQHLRFLVIDEADRLLAQSIQGWLTQVLLATRPPSHLEAGAAHGEETPIPYPDALSPAFLHLLRGGPAVQTDLDEKRESSCQKLLFSATLMNDPGRIAALELRNPRYIVVQSPNESQESGVLDIVMEKFSMPTTLKEHMIVCDSSPKPLVLFHLIHSIGITNALVFTRSAESTLRLARLFKFFETAHSTRQKNATQHKKPVVGAGDRHVWTDPLLDYHIEHVTHVVNYDAPVDMRKYVHRVGRTARAGRIGDAWTLIEEQEARYFKGMNKAAGRGPAISSLRVTERQLAPLAAFYHVALAQLKGTYTRTS</sequence>
<evidence type="ECO:0000256" key="3">
    <source>
        <dbReference type="ARBA" id="ARBA00022806"/>
    </source>
</evidence>
<dbReference type="EC" id="3.6.4.13" evidence="7"/>
<feature type="compositionally biased region" description="Low complexity" evidence="8">
    <location>
        <begin position="144"/>
        <end position="153"/>
    </location>
</feature>
<proteinExistence type="inferred from homology"/>
<dbReference type="AlphaFoldDB" id="A0A9P5N4J7"/>
<dbReference type="EMBL" id="WHVB01000002">
    <property type="protein sequence ID" value="KAF8486203.1"/>
    <property type="molecule type" value="Genomic_DNA"/>
</dbReference>
<dbReference type="OrthoDB" id="3370at2759"/>
<feature type="compositionally biased region" description="Acidic residues" evidence="8">
    <location>
        <begin position="21"/>
        <end position="34"/>
    </location>
</feature>
<evidence type="ECO:0000259" key="9">
    <source>
        <dbReference type="PROSITE" id="PS51192"/>
    </source>
</evidence>
<keyword evidence="12" id="KW-1185">Reference proteome</keyword>
<dbReference type="Pfam" id="PF00270">
    <property type="entry name" value="DEAD"/>
    <property type="match status" value="1"/>
</dbReference>
<dbReference type="InterPro" id="IPR027417">
    <property type="entry name" value="P-loop_NTPase"/>
</dbReference>
<dbReference type="GO" id="GO:0003724">
    <property type="term" value="F:RNA helicase activity"/>
    <property type="evidence" value="ECO:0007669"/>
    <property type="project" value="UniProtKB-EC"/>
</dbReference>
<evidence type="ECO:0000313" key="12">
    <source>
        <dbReference type="Proteomes" id="UP000759537"/>
    </source>
</evidence>
<evidence type="ECO:0000256" key="2">
    <source>
        <dbReference type="ARBA" id="ARBA00022801"/>
    </source>
</evidence>
<name>A0A9P5N4J7_9AGAM</name>
<feature type="region of interest" description="Disordered" evidence="8">
    <location>
        <begin position="119"/>
        <end position="172"/>
    </location>
</feature>
<reference evidence="11" key="2">
    <citation type="journal article" date="2020" name="Nat. Commun.">
        <title>Large-scale genome sequencing of mycorrhizal fungi provides insights into the early evolution of symbiotic traits.</title>
        <authorList>
            <person name="Miyauchi S."/>
            <person name="Kiss E."/>
            <person name="Kuo A."/>
            <person name="Drula E."/>
            <person name="Kohler A."/>
            <person name="Sanchez-Garcia M."/>
            <person name="Morin E."/>
            <person name="Andreopoulos B."/>
            <person name="Barry K.W."/>
            <person name="Bonito G."/>
            <person name="Buee M."/>
            <person name="Carver A."/>
            <person name="Chen C."/>
            <person name="Cichocki N."/>
            <person name="Clum A."/>
            <person name="Culley D."/>
            <person name="Crous P.W."/>
            <person name="Fauchery L."/>
            <person name="Girlanda M."/>
            <person name="Hayes R.D."/>
            <person name="Keri Z."/>
            <person name="LaButti K."/>
            <person name="Lipzen A."/>
            <person name="Lombard V."/>
            <person name="Magnuson J."/>
            <person name="Maillard F."/>
            <person name="Murat C."/>
            <person name="Nolan M."/>
            <person name="Ohm R.A."/>
            <person name="Pangilinan J."/>
            <person name="Pereira M.F."/>
            <person name="Perotto S."/>
            <person name="Peter M."/>
            <person name="Pfister S."/>
            <person name="Riley R."/>
            <person name="Sitrit Y."/>
            <person name="Stielow J.B."/>
            <person name="Szollosi G."/>
            <person name="Zifcakova L."/>
            <person name="Stursova M."/>
            <person name="Spatafora J.W."/>
            <person name="Tedersoo L."/>
            <person name="Vaario L.M."/>
            <person name="Yamada A."/>
            <person name="Yan M."/>
            <person name="Wang P."/>
            <person name="Xu J."/>
            <person name="Bruns T."/>
            <person name="Baldrian P."/>
            <person name="Vilgalys R."/>
            <person name="Dunand C."/>
            <person name="Henrissat B."/>
            <person name="Grigoriev I.V."/>
            <person name="Hibbett D."/>
            <person name="Nagy L.G."/>
            <person name="Martin F.M."/>
        </authorList>
    </citation>
    <scope>NUCLEOTIDE SEQUENCE</scope>
    <source>
        <strain evidence="11">Prilba</strain>
    </source>
</reference>
<comment type="domain">
    <text evidence="7">The Q motif is unique to and characteristic of the DEAD box family of RNA helicases and controls ATP binding and hydrolysis.</text>
</comment>
<comment type="catalytic activity">
    <reaction evidence="7">
        <text>ATP + H2O = ADP + phosphate + H(+)</text>
        <dbReference type="Rhea" id="RHEA:13065"/>
        <dbReference type="ChEBI" id="CHEBI:15377"/>
        <dbReference type="ChEBI" id="CHEBI:15378"/>
        <dbReference type="ChEBI" id="CHEBI:30616"/>
        <dbReference type="ChEBI" id="CHEBI:43474"/>
        <dbReference type="ChEBI" id="CHEBI:456216"/>
        <dbReference type="EC" id="3.6.4.13"/>
    </reaction>
</comment>
<dbReference type="InterPro" id="IPR014001">
    <property type="entry name" value="Helicase_ATP-bd"/>
</dbReference>
<feature type="region of interest" description="Disordered" evidence="8">
    <location>
        <begin position="1"/>
        <end position="34"/>
    </location>
</feature>
<dbReference type="GO" id="GO:0003723">
    <property type="term" value="F:RNA binding"/>
    <property type="evidence" value="ECO:0007669"/>
    <property type="project" value="UniProtKB-UniRule"/>
</dbReference>
<feature type="region of interest" description="Disordered" evidence="8">
    <location>
        <begin position="196"/>
        <end position="216"/>
    </location>
</feature>
<dbReference type="InterPro" id="IPR011545">
    <property type="entry name" value="DEAD/DEAH_box_helicase_dom"/>
</dbReference>
<comment type="similarity">
    <text evidence="6">Belongs to the DEAD box helicase family.</text>
</comment>
<dbReference type="Proteomes" id="UP000759537">
    <property type="component" value="Unassembled WGS sequence"/>
</dbReference>
<evidence type="ECO:0000256" key="8">
    <source>
        <dbReference type="SAM" id="MobiDB-lite"/>
    </source>
</evidence>
<organism evidence="11 12">
    <name type="scientific">Russula ochroleuca</name>
    <dbReference type="NCBI Taxonomy" id="152965"/>
    <lineage>
        <taxon>Eukaryota</taxon>
        <taxon>Fungi</taxon>
        <taxon>Dikarya</taxon>
        <taxon>Basidiomycota</taxon>
        <taxon>Agaricomycotina</taxon>
        <taxon>Agaricomycetes</taxon>
        <taxon>Russulales</taxon>
        <taxon>Russulaceae</taxon>
        <taxon>Russula</taxon>
    </lineage>
</organism>
<dbReference type="PANTHER" id="PTHR24031">
    <property type="entry name" value="RNA HELICASE"/>
    <property type="match status" value="1"/>
</dbReference>
<evidence type="ECO:0000313" key="11">
    <source>
        <dbReference type="EMBL" id="KAF8486203.1"/>
    </source>
</evidence>
<feature type="compositionally biased region" description="Basic and acidic residues" evidence="8">
    <location>
        <begin position="1"/>
        <end position="20"/>
    </location>
</feature>
<comment type="caution">
    <text evidence="11">The sequence shown here is derived from an EMBL/GenBank/DDBJ whole genome shotgun (WGS) entry which is preliminary data.</text>
</comment>
<evidence type="ECO:0000256" key="6">
    <source>
        <dbReference type="RuleBase" id="RU000492"/>
    </source>
</evidence>
<dbReference type="Pfam" id="PF00271">
    <property type="entry name" value="Helicase_C"/>
    <property type="match status" value="1"/>
</dbReference>
<evidence type="ECO:0000256" key="1">
    <source>
        <dbReference type="ARBA" id="ARBA00022741"/>
    </source>
</evidence>